<evidence type="ECO:0000256" key="6">
    <source>
        <dbReference type="ARBA" id="ARBA00022842"/>
    </source>
</evidence>
<protein>
    <submittedName>
        <fullName evidence="10">Alpha-keto acid decarboxylase family protein</fullName>
    </submittedName>
</protein>
<keyword evidence="5" id="KW-0210">Decarboxylase</keyword>
<feature type="non-terminal residue" evidence="10">
    <location>
        <position position="68"/>
    </location>
</feature>
<evidence type="ECO:0000256" key="8">
    <source>
        <dbReference type="ARBA" id="ARBA00023239"/>
    </source>
</evidence>
<evidence type="ECO:0000313" key="10">
    <source>
        <dbReference type="EMBL" id="TKH08941.1"/>
    </source>
</evidence>
<feature type="domain" description="Thiamine pyrophosphate enzyme N-terminal TPP-binding" evidence="9">
    <location>
        <begin position="6"/>
        <end position="67"/>
    </location>
</feature>
<comment type="cofactor">
    <cofactor evidence="1">
        <name>a metal cation</name>
        <dbReference type="ChEBI" id="CHEBI:25213"/>
    </cofactor>
</comment>
<evidence type="ECO:0000256" key="3">
    <source>
        <dbReference type="ARBA" id="ARBA00007812"/>
    </source>
</evidence>
<evidence type="ECO:0000256" key="5">
    <source>
        <dbReference type="ARBA" id="ARBA00022793"/>
    </source>
</evidence>
<reference evidence="10 11" key="1">
    <citation type="journal article" date="2019" name="Environ. Microbiol.">
        <title>An active ?-lactamase is a part of an orchestrated cell wall stress resistance network of Bacillus subtilis and related rhizosphere species.</title>
        <authorList>
            <person name="Bucher T."/>
            <person name="Keren-Paz A."/>
            <person name="Hausser J."/>
            <person name="Olender T."/>
            <person name="Cytryn E."/>
            <person name="Kolodkin-Gal I."/>
        </authorList>
    </citation>
    <scope>NUCLEOTIDE SEQUENCE [LARGE SCALE GENOMIC DNA]</scope>
    <source>
        <strain evidence="10 11">I71</strain>
    </source>
</reference>
<dbReference type="GO" id="GO:0030976">
    <property type="term" value="F:thiamine pyrophosphate binding"/>
    <property type="evidence" value="ECO:0007669"/>
    <property type="project" value="InterPro"/>
</dbReference>
<evidence type="ECO:0000256" key="1">
    <source>
        <dbReference type="ARBA" id="ARBA00001920"/>
    </source>
</evidence>
<dbReference type="PANTHER" id="PTHR43452:SF30">
    <property type="entry name" value="PYRUVATE DECARBOXYLASE ISOZYME 1-RELATED"/>
    <property type="match status" value="1"/>
</dbReference>
<dbReference type="GO" id="GO:0004737">
    <property type="term" value="F:pyruvate decarboxylase activity"/>
    <property type="evidence" value="ECO:0007669"/>
    <property type="project" value="TreeGrafter"/>
</dbReference>
<comment type="similarity">
    <text evidence="3">Belongs to the TPP enzyme family.</text>
</comment>
<sequence>MKSQYTVSTYLLDRLSELGIEHIFGVPGDYNLAFVDDVIAHEKLEWIGNCNQLNAAYTADGYARIKGM</sequence>
<keyword evidence="6" id="KW-0460">Magnesium</keyword>
<comment type="cofactor">
    <cofactor evidence="2">
        <name>thiamine diphosphate</name>
        <dbReference type="ChEBI" id="CHEBI:58937"/>
    </cofactor>
</comment>
<dbReference type="AlphaFoldDB" id="A0A4V5SG28"/>
<dbReference type="InterPro" id="IPR012001">
    <property type="entry name" value="Thiamin_PyroP_enz_TPP-bd_dom"/>
</dbReference>
<dbReference type="InterPro" id="IPR029061">
    <property type="entry name" value="THDP-binding"/>
</dbReference>
<dbReference type="Gene3D" id="3.40.50.970">
    <property type="match status" value="1"/>
</dbReference>
<evidence type="ECO:0000313" key="11">
    <source>
        <dbReference type="Proteomes" id="UP000306037"/>
    </source>
</evidence>
<evidence type="ECO:0000259" key="9">
    <source>
        <dbReference type="Pfam" id="PF02776"/>
    </source>
</evidence>
<dbReference type="GO" id="GO:0000949">
    <property type="term" value="P:aromatic amino acid family catabolic process to alcohol via Ehrlich pathway"/>
    <property type="evidence" value="ECO:0007669"/>
    <property type="project" value="TreeGrafter"/>
</dbReference>
<dbReference type="Pfam" id="PF02776">
    <property type="entry name" value="TPP_enzyme_N"/>
    <property type="match status" value="1"/>
</dbReference>
<accession>A0A4V5SG28</accession>
<dbReference type="RefSeq" id="WP_277751962.1">
    <property type="nucleotide sequence ID" value="NZ_SZOM01000403.1"/>
</dbReference>
<evidence type="ECO:0000256" key="4">
    <source>
        <dbReference type="ARBA" id="ARBA00022723"/>
    </source>
</evidence>
<evidence type="ECO:0000256" key="2">
    <source>
        <dbReference type="ARBA" id="ARBA00001964"/>
    </source>
</evidence>
<dbReference type="EMBL" id="SZOM01000403">
    <property type="protein sequence ID" value="TKH08941.1"/>
    <property type="molecule type" value="Genomic_DNA"/>
</dbReference>
<name>A0A4V5SG28_9BACI</name>
<dbReference type="Proteomes" id="UP000306037">
    <property type="component" value="Unassembled WGS sequence"/>
</dbReference>
<evidence type="ECO:0000256" key="7">
    <source>
        <dbReference type="ARBA" id="ARBA00023052"/>
    </source>
</evidence>
<comment type="caution">
    <text evidence="10">The sequence shown here is derived from an EMBL/GenBank/DDBJ whole genome shotgun (WGS) entry which is preliminary data.</text>
</comment>
<dbReference type="SUPFAM" id="SSF52518">
    <property type="entry name" value="Thiamin diphosphate-binding fold (THDP-binding)"/>
    <property type="match status" value="1"/>
</dbReference>
<keyword evidence="7" id="KW-0786">Thiamine pyrophosphate</keyword>
<gene>
    <name evidence="10" type="ORF">FC694_28720</name>
</gene>
<dbReference type="InterPro" id="IPR012110">
    <property type="entry name" value="PDC/IPDC-like"/>
</dbReference>
<dbReference type="PANTHER" id="PTHR43452">
    <property type="entry name" value="PYRUVATE DECARBOXYLASE"/>
    <property type="match status" value="1"/>
</dbReference>
<dbReference type="GO" id="GO:0046872">
    <property type="term" value="F:metal ion binding"/>
    <property type="evidence" value="ECO:0007669"/>
    <property type="project" value="UniProtKB-KW"/>
</dbReference>
<organism evidence="10 11">
    <name type="scientific">Bacillus wiedmannii</name>
    <dbReference type="NCBI Taxonomy" id="1890302"/>
    <lineage>
        <taxon>Bacteria</taxon>
        <taxon>Bacillati</taxon>
        <taxon>Bacillota</taxon>
        <taxon>Bacilli</taxon>
        <taxon>Bacillales</taxon>
        <taxon>Bacillaceae</taxon>
        <taxon>Bacillus</taxon>
        <taxon>Bacillus cereus group</taxon>
    </lineage>
</organism>
<keyword evidence="8" id="KW-0456">Lyase</keyword>
<dbReference type="GO" id="GO:0005829">
    <property type="term" value="C:cytosol"/>
    <property type="evidence" value="ECO:0007669"/>
    <property type="project" value="TreeGrafter"/>
</dbReference>
<keyword evidence="4" id="KW-0479">Metal-binding</keyword>
<proteinExistence type="inferred from homology"/>